<accession>A0ABD6ATB6</accession>
<evidence type="ECO:0000313" key="2">
    <source>
        <dbReference type="EMBL" id="MFD1512611.1"/>
    </source>
</evidence>
<keyword evidence="3" id="KW-1185">Reference proteome</keyword>
<dbReference type="PROSITE" id="PS51257">
    <property type="entry name" value="PROKAR_LIPOPROTEIN"/>
    <property type="match status" value="1"/>
</dbReference>
<comment type="caution">
    <text evidence="2">The sequence shown here is derived from an EMBL/GenBank/DDBJ whole genome shotgun (WGS) entry which is preliminary data.</text>
</comment>
<protein>
    <submittedName>
        <fullName evidence="2">Uncharacterized protein</fullName>
    </submittedName>
</protein>
<feature type="compositionally biased region" description="Polar residues" evidence="1">
    <location>
        <begin position="416"/>
        <end position="431"/>
    </location>
</feature>
<dbReference type="EMBL" id="JBHUDC010000002">
    <property type="protein sequence ID" value="MFD1512611.1"/>
    <property type="molecule type" value="Genomic_DNA"/>
</dbReference>
<evidence type="ECO:0000313" key="3">
    <source>
        <dbReference type="Proteomes" id="UP001597187"/>
    </source>
</evidence>
<sequence length="535" mass="57411">MQRRRYLALCGTAAAGLLAGCNEGPGGNSDSANQQGTVEGPAQFNNVLINAPQQAAIGSEVEMTITARNFGGETGSYTDRIVTVDGDTDFAQDVSIGDVPAGQTGETTVKAKVNSAGDYRFKLEEAEVFTTVQVTAEAVELGKMVDVGNNLQLTFTDASFQNGVYYRYVDNVGYTTDMFTGQQGNKYILGVFRAKMKNAGSQETLILPDQFKIDGGTVHATIDGKPLTTVEGLDGKPLLGSPIKSGETIDGWVLASIPVENVNKNGVDIGWALNKNSDSPDRLWSFPPRALPDWQQLEFRLSEKSSDGMLSGEVTIRNQGQVEGTFYGLAEFHYKGIGWEPGAYPTGTIAPGATKTFSFEYAWPYVQQTEWRVQPFEGKRQIVEGGPQSLSYGDQTLGIDGSQIRLSNPRLMNSYGYTATDSSNSGTSQQVTKRREAGQGKRFLFVDVEATVGTEGGQVPMPSTFVAEAGGSTAKPFTGPTPTDPDVSFYSGANGGKKGDKSKGTLVFVVPASASNPTVTYKEDFNLRTTEISWQ</sequence>
<reference evidence="2 3" key="1">
    <citation type="journal article" date="2019" name="Int. J. Syst. Evol. Microbiol.">
        <title>The Global Catalogue of Microorganisms (GCM) 10K type strain sequencing project: providing services to taxonomists for standard genome sequencing and annotation.</title>
        <authorList>
            <consortium name="The Broad Institute Genomics Platform"/>
            <consortium name="The Broad Institute Genome Sequencing Center for Infectious Disease"/>
            <person name="Wu L."/>
            <person name="Ma J."/>
        </authorList>
    </citation>
    <scope>NUCLEOTIDE SEQUENCE [LARGE SCALE GENOMIC DNA]</scope>
    <source>
        <strain evidence="2 3">CGMCC 1.12563</strain>
    </source>
</reference>
<evidence type="ECO:0000256" key="1">
    <source>
        <dbReference type="SAM" id="MobiDB-lite"/>
    </source>
</evidence>
<dbReference type="Proteomes" id="UP001597187">
    <property type="component" value="Unassembled WGS sequence"/>
</dbReference>
<name>A0ABD6ATB6_9EURY</name>
<proteinExistence type="predicted"/>
<gene>
    <name evidence="2" type="ORF">ACFSBT_04860</name>
</gene>
<dbReference type="AlphaFoldDB" id="A0ABD6ATB6"/>
<feature type="region of interest" description="Disordered" evidence="1">
    <location>
        <begin position="416"/>
        <end position="436"/>
    </location>
</feature>
<organism evidence="2 3">
    <name type="scientific">Halomarina rubra</name>
    <dbReference type="NCBI Taxonomy" id="2071873"/>
    <lineage>
        <taxon>Archaea</taxon>
        <taxon>Methanobacteriati</taxon>
        <taxon>Methanobacteriota</taxon>
        <taxon>Stenosarchaea group</taxon>
        <taxon>Halobacteria</taxon>
        <taxon>Halobacteriales</taxon>
        <taxon>Natronomonadaceae</taxon>
        <taxon>Halomarina</taxon>
    </lineage>
</organism>
<dbReference type="RefSeq" id="WP_250872581.1">
    <property type="nucleotide sequence ID" value="NZ_JALXFV010000002.1"/>
</dbReference>